<proteinExistence type="predicted"/>
<reference evidence="4" key="1">
    <citation type="submission" date="2021-10" db="EMBL/GenBank/DDBJ databases">
        <title>Melipona bicolor Genome sequencing and assembly.</title>
        <authorList>
            <person name="Araujo N.S."/>
            <person name="Arias M.C."/>
        </authorList>
    </citation>
    <scope>NUCLEOTIDE SEQUENCE</scope>
    <source>
        <strain evidence="4">USP_2M_L1-L4_2017</strain>
        <tissue evidence="4">Whole body</tissue>
    </source>
</reference>
<keyword evidence="1" id="KW-0479">Metal-binding</keyword>
<dbReference type="Pfam" id="PF13912">
    <property type="entry name" value="zf-C2H2_6"/>
    <property type="match status" value="1"/>
</dbReference>
<sequence length="145" mass="17240">MRNFETVKTLSHKYAKFSVCMGTIWIVCAEPKHDTTATPIGNHHEHRHELQQRQFQQQEQQLQQQQQQQQQTSLNYERIRRRSKPLHDQSGRWVCDVCGRTYNRGDSLAHHRSIHRGDTICPICQAVFTRKYTMRCHMFNVHGVK</sequence>
<dbReference type="GO" id="GO:0008270">
    <property type="term" value="F:zinc ion binding"/>
    <property type="evidence" value="ECO:0007669"/>
    <property type="project" value="UniProtKB-KW"/>
</dbReference>
<evidence type="ECO:0000256" key="2">
    <source>
        <dbReference type="SAM" id="MobiDB-lite"/>
    </source>
</evidence>
<dbReference type="PROSITE" id="PS00028">
    <property type="entry name" value="ZINC_FINGER_C2H2_1"/>
    <property type="match status" value="2"/>
</dbReference>
<evidence type="ECO:0000256" key="1">
    <source>
        <dbReference type="PROSITE-ProRule" id="PRU00042"/>
    </source>
</evidence>
<dbReference type="AlphaFoldDB" id="A0AA40G829"/>
<dbReference type="Proteomes" id="UP001177670">
    <property type="component" value="Unassembled WGS sequence"/>
</dbReference>
<accession>A0AA40G829</accession>
<dbReference type="SUPFAM" id="SSF57667">
    <property type="entry name" value="beta-beta-alpha zinc fingers"/>
    <property type="match status" value="1"/>
</dbReference>
<dbReference type="InterPro" id="IPR036236">
    <property type="entry name" value="Znf_C2H2_sf"/>
</dbReference>
<dbReference type="SMART" id="SM00355">
    <property type="entry name" value="ZnF_C2H2"/>
    <property type="match status" value="2"/>
</dbReference>
<dbReference type="EMBL" id="JAHYIQ010000004">
    <property type="protein sequence ID" value="KAK1132455.1"/>
    <property type="molecule type" value="Genomic_DNA"/>
</dbReference>
<dbReference type="PROSITE" id="PS50157">
    <property type="entry name" value="ZINC_FINGER_C2H2_2"/>
    <property type="match status" value="1"/>
</dbReference>
<evidence type="ECO:0000313" key="4">
    <source>
        <dbReference type="EMBL" id="KAK1132455.1"/>
    </source>
</evidence>
<evidence type="ECO:0000313" key="5">
    <source>
        <dbReference type="Proteomes" id="UP001177670"/>
    </source>
</evidence>
<keyword evidence="1" id="KW-0863">Zinc-finger</keyword>
<name>A0AA40G829_9HYME</name>
<protein>
    <recommendedName>
        <fullName evidence="3">C2H2-type domain-containing protein</fullName>
    </recommendedName>
</protein>
<keyword evidence="1" id="KW-0862">Zinc</keyword>
<organism evidence="4 5">
    <name type="scientific">Melipona bicolor</name>
    <dbReference type="NCBI Taxonomy" id="60889"/>
    <lineage>
        <taxon>Eukaryota</taxon>
        <taxon>Metazoa</taxon>
        <taxon>Ecdysozoa</taxon>
        <taxon>Arthropoda</taxon>
        <taxon>Hexapoda</taxon>
        <taxon>Insecta</taxon>
        <taxon>Pterygota</taxon>
        <taxon>Neoptera</taxon>
        <taxon>Endopterygota</taxon>
        <taxon>Hymenoptera</taxon>
        <taxon>Apocrita</taxon>
        <taxon>Aculeata</taxon>
        <taxon>Apoidea</taxon>
        <taxon>Anthophila</taxon>
        <taxon>Apidae</taxon>
        <taxon>Melipona</taxon>
    </lineage>
</organism>
<feature type="domain" description="C2H2-type" evidence="3">
    <location>
        <begin position="93"/>
        <end position="120"/>
    </location>
</feature>
<dbReference type="Gene3D" id="3.30.160.60">
    <property type="entry name" value="Classic Zinc Finger"/>
    <property type="match status" value="1"/>
</dbReference>
<gene>
    <name evidence="4" type="ORF">K0M31_013841</name>
</gene>
<feature type="region of interest" description="Disordered" evidence="2">
    <location>
        <begin position="55"/>
        <end position="85"/>
    </location>
</feature>
<dbReference type="Pfam" id="PF12874">
    <property type="entry name" value="zf-met"/>
    <property type="match status" value="1"/>
</dbReference>
<feature type="compositionally biased region" description="Low complexity" evidence="2">
    <location>
        <begin position="55"/>
        <end position="71"/>
    </location>
</feature>
<evidence type="ECO:0000259" key="3">
    <source>
        <dbReference type="PROSITE" id="PS50157"/>
    </source>
</evidence>
<keyword evidence="5" id="KW-1185">Reference proteome</keyword>
<comment type="caution">
    <text evidence="4">The sequence shown here is derived from an EMBL/GenBank/DDBJ whole genome shotgun (WGS) entry which is preliminary data.</text>
</comment>
<dbReference type="InterPro" id="IPR013087">
    <property type="entry name" value="Znf_C2H2_type"/>
</dbReference>